<keyword evidence="3 7" id="KW-0812">Transmembrane</keyword>
<feature type="transmembrane region" description="Helical" evidence="7">
    <location>
        <begin position="140"/>
        <end position="160"/>
    </location>
</feature>
<gene>
    <name evidence="8" type="ORF">PPROV_000330200</name>
</gene>
<evidence type="ECO:0000256" key="4">
    <source>
        <dbReference type="ARBA" id="ARBA00022989"/>
    </source>
</evidence>
<dbReference type="AlphaFoldDB" id="A0A830HCT2"/>
<protein>
    <submittedName>
        <fullName evidence="8">Uncharacterized protein</fullName>
    </submittedName>
</protein>
<dbReference type="Pfam" id="PF01758">
    <property type="entry name" value="SBF"/>
    <property type="match status" value="1"/>
</dbReference>
<dbReference type="OrthoDB" id="203097at2759"/>
<dbReference type="PANTHER" id="PTHR10361:SF28">
    <property type="entry name" value="P3 PROTEIN-RELATED"/>
    <property type="match status" value="1"/>
</dbReference>
<evidence type="ECO:0000256" key="7">
    <source>
        <dbReference type="SAM" id="Phobius"/>
    </source>
</evidence>
<keyword evidence="5 7" id="KW-0472">Membrane</keyword>
<feature type="transmembrane region" description="Helical" evidence="7">
    <location>
        <begin position="240"/>
        <end position="261"/>
    </location>
</feature>
<proteinExistence type="inferred from homology"/>
<dbReference type="GO" id="GO:0016020">
    <property type="term" value="C:membrane"/>
    <property type="evidence" value="ECO:0007669"/>
    <property type="project" value="UniProtKB-SubCell"/>
</dbReference>
<comment type="similarity">
    <text evidence="2">Belongs to the bile acid:sodium symporter (BASS) (TC 2.A.28) family.</text>
</comment>
<dbReference type="GO" id="GO:0009941">
    <property type="term" value="C:chloroplast envelope"/>
    <property type="evidence" value="ECO:0007669"/>
    <property type="project" value="UniProtKB-ARBA"/>
</dbReference>
<dbReference type="EMBL" id="BNJQ01000008">
    <property type="protein sequence ID" value="GHP04548.1"/>
    <property type="molecule type" value="Genomic_DNA"/>
</dbReference>
<evidence type="ECO:0000313" key="8">
    <source>
        <dbReference type="EMBL" id="GHP04548.1"/>
    </source>
</evidence>
<evidence type="ECO:0000256" key="6">
    <source>
        <dbReference type="SAM" id="MobiDB-lite"/>
    </source>
</evidence>
<evidence type="ECO:0000313" key="9">
    <source>
        <dbReference type="Proteomes" id="UP000660262"/>
    </source>
</evidence>
<dbReference type="InterPro" id="IPR002657">
    <property type="entry name" value="BilAc:Na_symport/Acr3"/>
</dbReference>
<dbReference type="PANTHER" id="PTHR10361">
    <property type="entry name" value="SODIUM-BILE ACID COTRANSPORTER"/>
    <property type="match status" value="1"/>
</dbReference>
<name>A0A830HCT2_9CHLO</name>
<feature type="transmembrane region" description="Helical" evidence="7">
    <location>
        <begin position="40"/>
        <end position="58"/>
    </location>
</feature>
<reference evidence="8" key="1">
    <citation type="submission" date="2020-10" db="EMBL/GenBank/DDBJ databases">
        <title>Unveiling of a novel bifunctional photoreceptor, Dualchrome1, isolated from a cosmopolitan green alga.</title>
        <authorList>
            <person name="Suzuki S."/>
            <person name="Kawachi M."/>
        </authorList>
    </citation>
    <scope>NUCLEOTIDE SEQUENCE</scope>
    <source>
        <strain evidence="8">NIES 2893</strain>
    </source>
</reference>
<feature type="region of interest" description="Disordered" evidence="6">
    <location>
        <begin position="1"/>
        <end position="30"/>
    </location>
</feature>
<organism evidence="8 9">
    <name type="scientific">Pycnococcus provasolii</name>
    <dbReference type="NCBI Taxonomy" id="41880"/>
    <lineage>
        <taxon>Eukaryota</taxon>
        <taxon>Viridiplantae</taxon>
        <taxon>Chlorophyta</taxon>
        <taxon>Pseudoscourfieldiophyceae</taxon>
        <taxon>Pseudoscourfieldiales</taxon>
        <taxon>Pycnococcaceae</taxon>
        <taxon>Pycnococcus</taxon>
    </lineage>
</organism>
<feature type="transmembrane region" description="Helical" evidence="7">
    <location>
        <begin position="167"/>
        <end position="188"/>
    </location>
</feature>
<feature type="transmembrane region" description="Helical" evidence="7">
    <location>
        <begin position="70"/>
        <end position="87"/>
    </location>
</feature>
<accession>A0A830HCT2</accession>
<dbReference type="InterPro" id="IPR038770">
    <property type="entry name" value="Na+/solute_symporter_sf"/>
</dbReference>
<keyword evidence="9" id="KW-1185">Reference proteome</keyword>
<comment type="caution">
    <text evidence="8">The sequence shown here is derived from an EMBL/GenBank/DDBJ whole genome shotgun (WGS) entry which is preliminary data.</text>
</comment>
<evidence type="ECO:0000256" key="1">
    <source>
        <dbReference type="ARBA" id="ARBA00004141"/>
    </source>
</evidence>
<dbReference type="Gene3D" id="1.20.1530.20">
    <property type="match status" value="1"/>
</dbReference>
<feature type="transmembrane region" description="Helical" evidence="7">
    <location>
        <begin position="208"/>
        <end position="228"/>
    </location>
</feature>
<dbReference type="InterPro" id="IPR004710">
    <property type="entry name" value="Bilac:Na_transpt"/>
</dbReference>
<feature type="transmembrane region" description="Helical" evidence="7">
    <location>
        <begin position="273"/>
        <end position="293"/>
    </location>
</feature>
<sequence>MSSMARSSEPSELTPATTPTSTSGDDDDSDSAPLAKLAKAFSSLFPMWIILGATTAVVHPPSFLWFNGPLIPYALGFTMLVTGMNISQDDLDNVLRTPWVVLLGTILQFTVMPLSALLVGTVAASVLNNVGAASLWRPEYSAGIILLGCCPGGTASNLVTFLAKGDVALSVSMTTVSTFAAVILTPLLTKTLVAGAGAATGNIDINGVALLKSTFTVVLLPTLLGILIQRFMPPESMRAVAIFTPVVAVMAVVLVTSTVIAAQASAMTAQGTVAIIGALVVLHSLGFFLGFALSRYGFKRSFRTSITNSIEVGMQNSGLGAVLAAAHLPNGALAAVPCAISAAMHSIIGSSLAAIWSRRKGED</sequence>
<dbReference type="Proteomes" id="UP000660262">
    <property type="component" value="Unassembled WGS sequence"/>
</dbReference>
<keyword evidence="4 7" id="KW-1133">Transmembrane helix</keyword>
<evidence type="ECO:0000256" key="5">
    <source>
        <dbReference type="ARBA" id="ARBA00023136"/>
    </source>
</evidence>
<feature type="compositionally biased region" description="Low complexity" evidence="6">
    <location>
        <begin position="7"/>
        <end position="23"/>
    </location>
</feature>
<comment type="subcellular location">
    <subcellularLocation>
        <location evidence="1">Membrane</location>
        <topology evidence="1">Multi-pass membrane protein</topology>
    </subcellularLocation>
</comment>
<feature type="transmembrane region" description="Helical" evidence="7">
    <location>
        <begin position="99"/>
        <end position="120"/>
    </location>
</feature>
<evidence type="ECO:0000256" key="2">
    <source>
        <dbReference type="ARBA" id="ARBA00006528"/>
    </source>
</evidence>
<evidence type="ECO:0000256" key="3">
    <source>
        <dbReference type="ARBA" id="ARBA00022692"/>
    </source>
</evidence>